<dbReference type="InterPro" id="IPR008920">
    <property type="entry name" value="TF_FadR/GntR_C"/>
</dbReference>
<gene>
    <name evidence="5" type="ORF">AOE01nite_14890</name>
</gene>
<dbReference type="PANTHER" id="PTHR43537:SF51">
    <property type="entry name" value="HTH-TYPE TRANSCRIPTIONAL REGULATOR LGOR-RELATED"/>
    <property type="match status" value="1"/>
</dbReference>
<comment type="caution">
    <text evidence="5">The sequence shown here is derived from an EMBL/GenBank/DDBJ whole genome shotgun (WGS) entry which is preliminary data.</text>
</comment>
<proteinExistence type="predicted"/>
<keyword evidence="3" id="KW-0804">Transcription</keyword>
<dbReference type="SMART" id="SM00895">
    <property type="entry name" value="FCD"/>
    <property type="match status" value="1"/>
</dbReference>
<keyword evidence="1" id="KW-0805">Transcription regulation</keyword>
<accession>A0A511XJY6</accession>
<evidence type="ECO:0000256" key="1">
    <source>
        <dbReference type="ARBA" id="ARBA00023015"/>
    </source>
</evidence>
<protein>
    <submittedName>
        <fullName evidence="5">GntR family transcriptional regulator</fullName>
    </submittedName>
</protein>
<dbReference type="Proteomes" id="UP000321746">
    <property type="component" value="Unassembled WGS sequence"/>
</dbReference>
<dbReference type="Pfam" id="PF07729">
    <property type="entry name" value="FCD"/>
    <property type="match status" value="1"/>
</dbReference>
<keyword evidence="2" id="KW-0238">DNA-binding</keyword>
<dbReference type="InterPro" id="IPR000524">
    <property type="entry name" value="Tscrpt_reg_HTH_GntR"/>
</dbReference>
<dbReference type="GO" id="GO:0003700">
    <property type="term" value="F:DNA-binding transcription factor activity"/>
    <property type="evidence" value="ECO:0007669"/>
    <property type="project" value="InterPro"/>
</dbReference>
<dbReference type="SUPFAM" id="SSF48008">
    <property type="entry name" value="GntR ligand-binding domain-like"/>
    <property type="match status" value="1"/>
</dbReference>
<evidence type="ECO:0000256" key="3">
    <source>
        <dbReference type="ARBA" id="ARBA00023163"/>
    </source>
</evidence>
<evidence type="ECO:0000313" key="5">
    <source>
        <dbReference type="EMBL" id="GEN63265.1"/>
    </source>
</evidence>
<dbReference type="PANTHER" id="PTHR43537">
    <property type="entry name" value="TRANSCRIPTIONAL REGULATOR, GNTR FAMILY"/>
    <property type="match status" value="1"/>
</dbReference>
<dbReference type="Gene3D" id="1.10.10.10">
    <property type="entry name" value="Winged helix-like DNA-binding domain superfamily/Winged helix DNA-binding domain"/>
    <property type="match status" value="1"/>
</dbReference>
<dbReference type="SMART" id="SM00345">
    <property type="entry name" value="HTH_GNTR"/>
    <property type="match status" value="1"/>
</dbReference>
<dbReference type="Gene3D" id="1.20.120.530">
    <property type="entry name" value="GntR ligand-binding domain-like"/>
    <property type="match status" value="1"/>
</dbReference>
<dbReference type="PROSITE" id="PS50949">
    <property type="entry name" value="HTH_GNTR"/>
    <property type="match status" value="1"/>
</dbReference>
<feature type="domain" description="HTH gntR-type" evidence="4">
    <location>
        <begin position="29"/>
        <end position="96"/>
    </location>
</feature>
<dbReference type="InterPro" id="IPR036390">
    <property type="entry name" value="WH_DNA-bd_sf"/>
</dbReference>
<sequence>MTYVNKAMTGIMTKTDLPETAEDGAVKRHYTGEELYLILRQDLINDRTPGGAVLQENEIAARYGVSRTPVREALQRLHQDNLIGRKGRFYTVVQPPLERIRELYEFREAIEASTVVLCCRRASDEMLRQICSIIDEQQKAADQKRFYDYERLDALFHVAIANGGDNRLLTHQLEVSYDQIWFSKVGNLVSLQEYSVDGTIAEHRRIADALVRRKEDVVKAEMISHLRAAIDVSERSAGLRARRKKKERE</sequence>
<evidence type="ECO:0000313" key="6">
    <source>
        <dbReference type="Proteomes" id="UP000321746"/>
    </source>
</evidence>
<dbReference type="GO" id="GO:0003677">
    <property type="term" value="F:DNA binding"/>
    <property type="evidence" value="ECO:0007669"/>
    <property type="project" value="UniProtKB-KW"/>
</dbReference>
<dbReference type="InterPro" id="IPR036388">
    <property type="entry name" value="WH-like_DNA-bd_sf"/>
</dbReference>
<dbReference type="AlphaFoldDB" id="A0A511XJY6"/>
<name>A0A511XJY6_9PROT</name>
<dbReference type="PRINTS" id="PR00035">
    <property type="entry name" value="HTHGNTR"/>
</dbReference>
<reference evidence="5 6" key="1">
    <citation type="submission" date="2019-07" db="EMBL/GenBank/DDBJ databases">
        <title>Whole genome shotgun sequence of Acetobacter oeni NBRC 105207.</title>
        <authorList>
            <person name="Hosoyama A."/>
            <person name="Uohara A."/>
            <person name="Ohji S."/>
            <person name="Ichikawa N."/>
        </authorList>
    </citation>
    <scope>NUCLEOTIDE SEQUENCE [LARGE SCALE GENOMIC DNA]</scope>
    <source>
        <strain evidence="5 6">NBRC 105207</strain>
    </source>
</reference>
<dbReference type="EMBL" id="BJYG01000017">
    <property type="protein sequence ID" value="GEN63265.1"/>
    <property type="molecule type" value="Genomic_DNA"/>
</dbReference>
<evidence type="ECO:0000259" key="4">
    <source>
        <dbReference type="PROSITE" id="PS50949"/>
    </source>
</evidence>
<keyword evidence="6" id="KW-1185">Reference proteome</keyword>
<dbReference type="InterPro" id="IPR011711">
    <property type="entry name" value="GntR_C"/>
</dbReference>
<dbReference type="SUPFAM" id="SSF46785">
    <property type="entry name" value="Winged helix' DNA-binding domain"/>
    <property type="match status" value="1"/>
</dbReference>
<organism evidence="5 6">
    <name type="scientific">Acetobacter oeni</name>
    <dbReference type="NCBI Taxonomy" id="304077"/>
    <lineage>
        <taxon>Bacteria</taxon>
        <taxon>Pseudomonadati</taxon>
        <taxon>Pseudomonadota</taxon>
        <taxon>Alphaproteobacteria</taxon>
        <taxon>Acetobacterales</taxon>
        <taxon>Acetobacteraceae</taxon>
        <taxon>Acetobacter</taxon>
    </lineage>
</organism>
<evidence type="ECO:0000256" key="2">
    <source>
        <dbReference type="ARBA" id="ARBA00023125"/>
    </source>
</evidence>
<dbReference type="Pfam" id="PF00392">
    <property type="entry name" value="GntR"/>
    <property type="match status" value="1"/>
</dbReference>